<organism evidence="1 2">
    <name type="scientific">Levilactobacillus namurensis</name>
    <dbReference type="NCBI Taxonomy" id="380393"/>
    <lineage>
        <taxon>Bacteria</taxon>
        <taxon>Bacillati</taxon>
        <taxon>Bacillota</taxon>
        <taxon>Bacilli</taxon>
        <taxon>Lactobacillales</taxon>
        <taxon>Lactobacillaceae</taxon>
        <taxon>Levilactobacillus</taxon>
    </lineage>
</organism>
<accession>A0AAW8W749</accession>
<gene>
    <name evidence="1" type="ORF">RI532_09835</name>
</gene>
<dbReference type="AlphaFoldDB" id="A0AAW8W749"/>
<protein>
    <submittedName>
        <fullName evidence="1">Uncharacterized protein</fullName>
    </submittedName>
</protein>
<comment type="caution">
    <text evidence="1">The sequence shown here is derived from an EMBL/GenBank/DDBJ whole genome shotgun (WGS) entry which is preliminary data.</text>
</comment>
<evidence type="ECO:0000313" key="2">
    <source>
        <dbReference type="Proteomes" id="UP001254075"/>
    </source>
</evidence>
<proteinExistence type="predicted"/>
<dbReference type="RefSeq" id="WP_313845297.1">
    <property type="nucleotide sequence ID" value="NZ_JAVLAM010000001.1"/>
</dbReference>
<evidence type="ECO:0000313" key="1">
    <source>
        <dbReference type="EMBL" id="MDT7014700.1"/>
    </source>
</evidence>
<reference evidence="1" key="1">
    <citation type="submission" date="2023-08" db="EMBL/GenBank/DDBJ databases">
        <authorList>
            <person name="Page C.A."/>
            <person name="Perez-Diaz I.M."/>
        </authorList>
    </citation>
    <scope>NUCLEOTIDE SEQUENCE</scope>
    <source>
        <strain evidence="1">3.8.38</strain>
    </source>
</reference>
<dbReference type="Proteomes" id="UP001254075">
    <property type="component" value="Unassembled WGS sequence"/>
</dbReference>
<name>A0AAW8W749_9LACO</name>
<dbReference type="EMBL" id="JAVLAM010000001">
    <property type="protein sequence ID" value="MDT7014700.1"/>
    <property type="molecule type" value="Genomic_DNA"/>
</dbReference>
<sequence>MQKSMTVKEMISFLQQFNSDTQVMVRSDNYNDMGINDNITEDSFEIPGDGSIVIRC</sequence>